<feature type="domain" description="CBS" evidence="3">
    <location>
        <begin position="137"/>
        <end position="195"/>
    </location>
</feature>
<sequence length="207" mass="23567">MQRLVQAFRYCHEQLQPAALQRRIQSIYNPMTREAFPRHSCVISPPYMHQKGLENTTVEDILMNKGEEKVGSWLWCRIDDTAHDAAKQMAKNNIGSLVVLRPGKEEKIAGIITERDYLQKVIAGNRPSKNTRVGDIMTDQDKLITVTSETNILQAMQLMTENHIRHVPVIDGKIVGMISITDVVRAVVGQQSGDMQRMNDFIKGEYY</sequence>
<gene>
    <name evidence="4" type="ORF">LIER_17741</name>
</gene>
<dbReference type="CDD" id="cd04623">
    <property type="entry name" value="CBS_pair_bac_euk"/>
    <property type="match status" value="1"/>
</dbReference>
<dbReference type="InterPro" id="IPR046342">
    <property type="entry name" value="CBS_dom_sf"/>
</dbReference>
<dbReference type="InterPro" id="IPR000644">
    <property type="entry name" value="CBS_dom"/>
</dbReference>
<keyword evidence="5" id="KW-1185">Reference proteome</keyword>
<evidence type="ECO:0000259" key="3">
    <source>
        <dbReference type="PROSITE" id="PS51371"/>
    </source>
</evidence>
<evidence type="ECO:0000256" key="2">
    <source>
        <dbReference type="PROSITE-ProRule" id="PRU00703"/>
    </source>
</evidence>
<comment type="caution">
    <text evidence="4">The sequence shown here is derived from an EMBL/GenBank/DDBJ whole genome shotgun (WGS) entry which is preliminary data.</text>
</comment>
<dbReference type="AlphaFoldDB" id="A0AAV3QE86"/>
<dbReference type="Proteomes" id="UP001454036">
    <property type="component" value="Unassembled WGS sequence"/>
</dbReference>
<name>A0AAV3QE86_LITER</name>
<evidence type="ECO:0000313" key="4">
    <source>
        <dbReference type="EMBL" id="GAA0161417.1"/>
    </source>
</evidence>
<dbReference type="InterPro" id="IPR044725">
    <property type="entry name" value="CBSX3_CBS_dom"/>
</dbReference>
<accession>A0AAV3QE86</accession>
<dbReference type="PANTHER" id="PTHR43080:SF12">
    <property type="entry name" value="CYSTATHIONINE BETA-SYNTHASE (CBS) FAMILY PROTEIN"/>
    <property type="match status" value="1"/>
</dbReference>
<dbReference type="SUPFAM" id="SSF54631">
    <property type="entry name" value="CBS-domain pair"/>
    <property type="match status" value="1"/>
</dbReference>
<dbReference type="InterPro" id="IPR051257">
    <property type="entry name" value="Diverse_CBS-Domain"/>
</dbReference>
<dbReference type="SMART" id="SM00116">
    <property type="entry name" value="CBS"/>
    <property type="match status" value="2"/>
</dbReference>
<dbReference type="EMBL" id="BAABME010004169">
    <property type="protein sequence ID" value="GAA0161417.1"/>
    <property type="molecule type" value="Genomic_DNA"/>
</dbReference>
<dbReference type="Pfam" id="PF00571">
    <property type="entry name" value="CBS"/>
    <property type="match status" value="2"/>
</dbReference>
<proteinExistence type="predicted"/>
<dbReference type="PANTHER" id="PTHR43080">
    <property type="entry name" value="CBS DOMAIN-CONTAINING PROTEIN CBSX3, MITOCHONDRIAL"/>
    <property type="match status" value="1"/>
</dbReference>
<dbReference type="Gene3D" id="3.10.580.10">
    <property type="entry name" value="CBS-domain"/>
    <property type="match status" value="1"/>
</dbReference>
<organism evidence="4 5">
    <name type="scientific">Lithospermum erythrorhizon</name>
    <name type="common">Purple gromwell</name>
    <name type="synonym">Lithospermum officinale var. erythrorhizon</name>
    <dbReference type="NCBI Taxonomy" id="34254"/>
    <lineage>
        <taxon>Eukaryota</taxon>
        <taxon>Viridiplantae</taxon>
        <taxon>Streptophyta</taxon>
        <taxon>Embryophyta</taxon>
        <taxon>Tracheophyta</taxon>
        <taxon>Spermatophyta</taxon>
        <taxon>Magnoliopsida</taxon>
        <taxon>eudicotyledons</taxon>
        <taxon>Gunneridae</taxon>
        <taxon>Pentapetalae</taxon>
        <taxon>asterids</taxon>
        <taxon>lamiids</taxon>
        <taxon>Boraginales</taxon>
        <taxon>Boraginaceae</taxon>
        <taxon>Boraginoideae</taxon>
        <taxon>Lithospermeae</taxon>
        <taxon>Lithospermum</taxon>
    </lineage>
</organism>
<evidence type="ECO:0000256" key="1">
    <source>
        <dbReference type="ARBA" id="ARBA00023122"/>
    </source>
</evidence>
<feature type="domain" description="CBS" evidence="3">
    <location>
        <begin position="63"/>
        <end position="128"/>
    </location>
</feature>
<reference evidence="4 5" key="1">
    <citation type="submission" date="2024-01" db="EMBL/GenBank/DDBJ databases">
        <title>The complete chloroplast genome sequence of Lithospermum erythrorhizon: insights into the phylogenetic relationship among Boraginaceae species and the maternal lineages of purple gromwells.</title>
        <authorList>
            <person name="Okada T."/>
            <person name="Watanabe K."/>
        </authorList>
    </citation>
    <scope>NUCLEOTIDE SEQUENCE [LARGE SCALE GENOMIC DNA]</scope>
</reference>
<keyword evidence="1 2" id="KW-0129">CBS domain</keyword>
<evidence type="ECO:0000313" key="5">
    <source>
        <dbReference type="Proteomes" id="UP001454036"/>
    </source>
</evidence>
<dbReference type="PROSITE" id="PS51371">
    <property type="entry name" value="CBS"/>
    <property type="match status" value="2"/>
</dbReference>
<protein>
    <recommendedName>
        <fullName evidence="3">CBS domain-containing protein</fullName>
    </recommendedName>
</protein>